<keyword evidence="1" id="KW-0812">Transmembrane</keyword>
<gene>
    <name evidence="2" type="ORF">F4560_004896</name>
</gene>
<dbReference type="RefSeq" id="WP_184923433.1">
    <property type="nucleotide sequence ID" value="NZ_JACHMO010000001.1"/>
</dbReference>
<evidence type="ECO:0000313" key="3">
    <source>
        <dbReference type="Proteomes" id="UP000552097"/>
    </source>
</evidence>
<evidence type="ECO:0000313" key="2">
    <source>
        <dbReference type="EMBL" id="MBB5805128.1"/>
    </source>
</evidence>
<sequence length="214" mass="23067">MGKNGRRKRRQRSTQQERDNIAVIAATRFPQPAVRTKPKNWFDRQSGGVQTFIVVAATAWLIGGHLIMWDLVFPTLGKVVGRVPVVSTVTGWLFVGGAFIAWAVVAFNRGTAKPGTANRLKGVAWVWSAVAVVCVPTYYADGVSLPVDFWAGVYSGGYGVFAAPPALGVAALGWWLVSGVVLKRKGRPTNQTVGWICVAYATLLLVLGSTLLRV</sequence>
<keyword evidence="1" id="KW-1133">Transmembrane helix</keyword>
<organism evidence="2 3">
    <name type="scientific">Saccharothrix ecbatanensis</name>
    <dbReference type="NCBI Taxonomy" id="1105145"/>
    <lineage>
        <taxon>Bacteria</taxon>
        <taxon>Bacillati</taxon>
        <taxon>Actinomycetota</taxon>
        <taxon>Actinomycetes</taxon>
        <taxon>Pseudonocardiales</taxon>
        <taxon>Pseudonocardiaceae</taxon>
        <taxon>Saccharothrix</taxon>
    </lineage>
</organism>
<reference evidence="2 3" key="1">
    <citation type="submission" date="2020-08" db="EMBL/GenBank/DDBJ databases">
        <title>Sequencing the genomes of 1000 actinobacteria strains.</title>
        <authorList>
            <person name="Klenk H.-P."/>
        </authorList>
    </citation>
    <scope>NUCLEOTIDE SEQUENCE [LARGE SCALE GENOMIC DNA]</scope>
    <source>
        <strain evidence="2 3">DSM 45486</strain>
    </source>
</reference>
<feature type="transmembrane region" description="Helical" evidence="1">
    <location>
        <begin position="160"/>
        <end position="181"/>
    </location>
</feature>
<feature type="transmembrane region" description="Helical" evidence="1">
    <location>
        <begin position="193"/>
        <end position="212"/>
    </location>
</feature>
<dbReference type="EMBL" id="JACHMO010000001">
    <property type="protein sequence ID" value="MBB5805128.1"/>
    <property type="molecule type" value="Genomic_DNA"/>
</dbReference>
<proteinExistence type="predicted"/>
<keyword evidence="1" id="KW-0472">Membrane</keyword>
<dbReference type="AlphaFoldDB" id="A0A7W9HMP5"/>
<keyword evidence="3" id="KW-1185">Reference proteome</keyword>
<name>A0A7W9HMP5_9PSEU</name>
<feature type="transmembrane region" description="Helical" evidence="1">
    <location>
        <begin position="89"/>
        <end position="108"/>
    </location>
</feature>
<feature type="transmembrane region" description="Helical" evidence="1">
    <location>
        <begin position="120"/>
        <end position="140"/>
    </location>
</feature>
<dbReference type="Proteomes" id="UP000552097">
    <property type="component" value="Unassembled WGS sequence"/>
</dbReference>
<comment type="caution">
    <text evidence="2">The sequence shown here is derived from an EMBL/GenBank/DDBJ whole genome shotgun (WGS) entry which is preliminary data.</text>
</comment>
<evidence type="ECO:0000256" key="1">
    <source>
        <dbReference type="SAM" id="Phobius"/>
    </source>
</evidence>
<feature type="transmembrane region" description="Helical" evidence="1">
    <location>
        <begin position="47"/>
        <end position="69"/>
    </location>
</feature>
<protein>
    <submittedName>
        <fullName evidence="2">Uncharacterized protein</fullName>
    </submittedName>
</protein>
<accession>A0A7W9HMP5</accession>